<organism evidence="1 2">
    <name type="scientific">Russula earlei</name>
    <dbReference type="NCBI Taxonomy" id="71964"/>
    <lineage>
        <taxon>Eukaryota</taxon>
        <taxon>Fungi</taxon>
        <taxon>Dikarya</taxon>
        <taxon>Basidiomycota</taxon>
        <taxon>Agaricomycotina</taxon>
        <taxon>Agaricomycetes</taxon>
        <taxon>Russulales</taxon>
        <taxon>Russulaceae</taxon>
        <taxon>Russula</taxon>
    </lineage>
</organism>
<evidence type="ECO:0000313" key="2">
    <source>
        <dbReference type="Proteomes" id="UP001207468"/>
    </source>
</evidence>
<dbReference type="EMBL" id="JAGFNK010000468">
    <property type="protein sequence ID" value="KAI9449846.1"/>
    <property type="molecule type" value="Genomic_DNA"/>
</dbReference>
<gene>
    <name evidence="1" type="ORF">F5148DRAFT_1245490</name>
</gene>
<name>A0ACC0TUK5_9AGAM</name>
<dbReference type="Proteomes" id="UP001207468">
    <property type="component" value="Unassembled WGS sequence"/>
</dbReference>
<evidence type="ECO:0000313" key="1">
    <source>
        <dbReference type="EMBL" id="KAI9449846.1"/>
    </source>
</evidence>
<comment type="caution">
    <text evidence="1">The sequence shown here is derived from an EMBL/GenBank/DDBJ whole genome shotgun (WGS) entry which is preliminary data.</text>
</comment>
<sequence length="232" mass="26451">MQLWNPHINDEIMTEMMHSLATRGEVAHPSINKVNARSHNSLQSFHCILDGTGYRQSFYTFLVHISTTSITFTSILNTYSYSMRTSSVFAIFCLAIGIAPSFAATYADLFEFSLSPENNFIMHRGYPPGSKQLGSVEEWSPFDRKRLDSAVIALNTPLPNLKQDVEGHENDPRHHLRLVEQLNNYHESSTPNIEVVRAVHRKNPGWVGETILKEHEGARRDVRKKMNELKNV</sequence>
<proteinExistence type="predicted"/>
<accession>A0ACC0TUK5</accession>
<keyword evidence="2" id="KW-1185">Reference proteome</keyword>
<protein>
    <submittedName>
        <fullName evidence="1">Uncharacterized protein</fullName>
    </submittedName>
</protein>
<reference evidence="1" key="1">
    <citation type="submission" date="2021-03" db="EMBL/GenBank/DDBJ databases">
        <title>Evolutionary priming and transition to the ectomycorrhizal habit in an iconic lineage of mushroom-forming fungi: is preadaptation a requirement?</title>
        <authorList>
            <consortium name="DOE Joint Genome Institute"/>
            <person name="Looney B.P."/>
            <person name="Miyauchi S."/>
            <person name="Morin E."/>
            <person name="Drula E."/>
            <person name="Courty P.E."/>
            <person name="Chicoki N."/>
            <person name="Fauchery L."/>
            <person name="Kohler A."/>
            <person name="Kuo A."/>
            <person name="LaButti K."/>
            <person name="Pangilinan J."/>
            <person name="Lipzen A."/>
            <person name="Riley R."/>
            <person name="Andreopoulos W."/>
            <person name="He G."/>
            <person name="Johnson J."/>
            <person name="Barry K.W."/>
            <person name="Grigoriev I.V."/>
            <person name="Nagy L."/>
            <person name="Hibbett D."/>
            <person name="Henrissat B."/>
            <person name="Matheny P.B."/>
            <person name="Labbe J."/>
            <person name="Martin A.F."/>
        </authorList>
    </citation>
    <scope>NUCLEOTIDE SEQUENCE</scope>
    <source>
        <strain evidence="1">BPL698</strain>
    </source>
</reference>